<dbReference type="AlphaFoldDB" id="A0A1Y1IL03"/>
<feature type="compositionally biased region" description="Low complexity" evidence="1">
    <location>
        <begin position="147"/>
        <end position="158"/>
    </location>
</feature>
<dbReference type="EMBL" id="DF237750">
    <property type="protein sequence ID" value="GAQ91530.1"/>
    <property type="molecule type" value="Genomic_DNA"/>
</dbReference>
<evidence type="ECO:0000313" key="2">
    <source>
        <dbReference type="EMBL" id="GAQ91530.1"/>
    </source>
</evidence>
<accession>A0A1Y1IL03</accession>
<feature type="region of interest" description="Disordered" evidence="1">
    <location>
        <begin position="134"/>
        <end position="158"/>
    </location>
</feature>
<protein>
    <submittedName>
        <fullName evidence="2">Uncharacterized protein</fullName>
    </submittedName>
</protein>
<sequence length="158" mass="17373">MTTARMTQNWHNINNSLACRPESLLDFVGKEYGVFTEGFDEEKVASGELSLGHDWDTLSAEAKHAVGELAQHLVDDGLETGILYTRKVLWEVELGNSDPNNLVVCIGEPVTASDTKPSMAEVVFALVHERLVSERQRKEDEEEDAARAASAREGTQSG</sequence>
<evidence type="ECO:0000256" key="1">
    <source>
        <dbReference type="SAM" id="MobiDB-lite"/>
    </source>
</evidence>
<proteinExistence type="predicted"/>
<organism evidence="2 3">
    <name type="scientific">Klebsormidium nitens</name>
    <name type="common">Green alga</name>
    <name type="synonym">Ulothrix nitens</name>
    <dbReference type="NCBI Taxonomy" id="105231"/>
    <lineage>
        <taxon>Eukaryota</taxon>
        <taxon>Viridiplantae</taxon>
        <taxon>Streptophyta</taxon>
        <taxon>Klebsormidiophyceae</taxon>
        <taxon>Klebsormidiales</taxon>
        <taxon>Klebsormidiaceae</taxon>
        <taxon>Klebsormidium</taxon>
    </lineage>
</organism>
<name>A0A1Y1IL03_KLENI</name>
<reference evidence="2 3" key="1">
    <citation type="journal article" date="2014" name="Nat. Commun.">
        <title>Klebsormidium flaccidum genome reveals primary factors for plant terrestrial adaptation.</title>
        <authorList>
            <person name="Hori K."/>
            <person name="Maruyama F."/>
            <person name="Fujisawa T."/>
            <person name="Togashi T."/>
            <person name="Yamamoto N."/>
            <person name="Seo M."/>
            <person name="Sato S."/>
            <person name="Yamada T."/>
            <person name="Mori H."/>
            <person name="Tajima N."/>
            <person name="Moriyama T."/>
            <person name="Ikeuchi M."/>
            <person name="Watanabe M."/>
            <person name="Wada H."/>
            <person name="Kobayashi K."/>
            <person name="Saito M."/>
            <person name="Masuda T."/>
            <person name="Sasaki-Sekimoto Y."/>
            <person name="Mashiguchi K."/>
            <person name="Awai K."/>
            <person name="Shimojima M."/>
            <person name="Masuda S."/>
            <person name="Iwai M."/>
            <person name="Nobusawa T."/>
            <person name="Narise T."/>
            <person name="Kondo S."/>
            <person name="Saito H."/>
            <person name="Sato R."/>
            <person name="Murakawa M."/>
            <person name="Ihara Y."/>
            <person name="Oshima-Yamada Y."/>
            <person name="Ohtaka K."/>
            <person name="Satoh M."/>
            <person name="Sonobe K."/>
            <person name="Ishii M."/>
            <person name="Ohtani R."/>
            <person name="Kanamori-Sato M."/>
            <person name="Honoki R."/>
            <person name="Miyazaki D."/>
            <person name="Mochizuki H."/>
            <person name="Umetsu J."/>
            <person name="Higashi K."/>
            <person name="Shibata D."/>
            <person name="Kamiya Y."/>
            <person name="Sato N."/>
            <person name="Nakamura Y."/>
            <person name="Tabata S."/>
            <person name="Ida S."/>
            <person name="Kurokawa K."/>
            <person name="Ohta H."/>
        </authorList>
    </citation>
    <scope>NUCLEOTIDE SEQUENCE [LARGE SCALE GENOMIC DNA]</scope>
    <source>
        <strain evidence="2 3">NIES-2285</strain>
    </source>
</reference>
<gene>
    <name evidence="2" type="ORF">KFL_008010050</name>
</gene>
<keyword evidence="3" id="KW-1185">Reference proteome</keyword>
<dbReference type="Proteomes" id="UP000054558">
    <property type="component" value="Unassembled WGS sequence"/>
</dbReference>
<evidence type="ECO:0000313" key="3">
    <source>
        <dbReference type="Proteomes" id="UP000054558"/>
    </source>
</evidence>